<organism evidence="1 2">
    <name type="scientific">Isoptericola haloaureus</name>
    <dbReference type="NCBI Taxonomy" id="1542902"/>
    <lineage>
        <taxon>Bacteria</taxon>
        <taxon>Bacillati</taxon>
        <taxon>Actinomycetota</taxon>
        <taxon>Actinomycetes</taxon>
        <taxon>Micrococcales</taxon>
        <taxon>Promicromonosporaceae</taxon>
        <taxon>Isoptericola</taxon>
    </lineage>
</organism>
<dbReference type="Gene3D" id="3.10.180.10">
    <property type="entry name" value="2,3-Dihydroxybiphenyl 1,2-Dioxygenase, domain 1"/>
    <property type="match status" value="1"/>
</dbReference>
<dbReference type="EMBL" id="JBAGLP010000118">
    <property type="protein sequence ID" value="MEG3616374.1"/>
    <property type="molecule type" value="Genomic_DNA"/>
</dbReference>
<evidence type="ECO:0000313" key="1">
    <source>
        <dbReference type="EMBL" id="MEG3616374.1"/>
    </source>
</evidence>
<dbReference type="SUPFAM" id="SSF54593">
    <property type="entry name" value="Glyoxalase/Bleomycin resistance protein/Dihydroxybiphenyl dioxygenase"/>
    <property type="match status" value="1"/>
</dbReference>
<dbReference type="PANTHER" id="PTHR33990:SF1">
    <property type="entry name" value="PROTEIN YJDN"/>
    <property type="match status" value="1"/>
</dbReference>
<evidence type="ECO:0000313" key="2">
    <source>
        <dbReference type="Proteomes" id="UP001310387"/>
    </source>
</evidence>
<reference evidence="1" key="2">
    <citation type="submission" date="2024-02" db="EMBL/GenBank/DDBJ databases">
        <authorList>
            <person name="Prathaban M."/>
            <person name="Mythili R."/>
            <person name="Sharmila Devi N."/>
            <person name="Sobanaa M."/>
            <person name="Prathiviraj R."/>
            <person name="Selvin J."/>
        </authorList>
    </citation>
    <scope>NUCLEOTIDE SEQUENCE</scope>
    <source>
        <strain evidence="1">MP1014</strain>
    </source>
</reference>
<name>A0ABU7ZA09_9MICO</name>
<proteinExistence type="predicted"/>
<dbReference type="CDD" id="cd06588">
    <property type="entry name" value="PhnB_like"/>
    <property type="match status" value="1"/>
</dbReference>
<gene>
    <name evidence="1" type="ORF">V5O49_14685</name>
</gene>
<dbReference type="PANTHER" id="PTHR33990">
    <property type="entry name" value="PROTEIN YJDN-RELATED"/>
    <property type="match status" value="1"/>
</dbReference>
<reference evidence="1" key="1">
    <citation type="journal article" date="2024" name="Antonie Van Leeuwenhoek">
        <title>Isoptericola haloaureus sp. nov., a dimorphic actinobacterium isolated from mangrove sediments of southeast India, implicating biosaline agricultural significance through nitrogen fixation and salt tolerance genes.</title>
        <authorList>
            <person name="Prathaban M."/>
            <person name="Prathiviraj R."/>
            <person name="Ravichandran M."/>
            <person name="Natarajan S.D."/>
            <person name="Sobanaa M."/>
            <person name="Hari Krishna Kumar S."/>
            <person name="Chandrasekar V."/>
            <person name="Selvin J."/>
        </authorList>
    </citation>
    <scope>NUCLEOTIDE SEQUENCE</scope>
    <source>
        <strain evidence="1">MP1014</strain>
    </source>
</reference>
<dbReference type="Proteomes" id="UP001310387">
    <property type="component" value="Unassembled WGS sequence"/>
</dbReference>
<dbReference type="InterPro" id="IPR029068">
    <property type="entry name" value="Glyas_Bleomycin-R_OHBP_Dase"/>
</dbReference>
<protein>
    <submittedName>
        <fullName evidence="1">VOC family protein</fullName>
    </submittedName>
</protein>
<dbReference type="InterPro" id="IPR028973">
    <property type="entry name" value="PhnB-like"/>
</dbReference>
<sequence length="135" mass="14158">MSAPTPYLALAGTAREALTFYAQVFGGSAQLHTFAEFGRTDGPADAIAHGYLTDGPVDLFAADAAEGETPLHCEGMMLSLLGAAAPSTLRGWFAGLSVGGRVVEDLQTRPWGASDGQVVDRFGLHWLIGFEGDED</sequence>
<accession>A0ABU7ZA09</accession>
<keyword evidence="2" id="KW-1185">Reference proteome</keyword>
<dbReference type="RefSeq" id="WP_332902854.1">
    <property type="nucleotide sequence ID" value="NZ_JBAGLP010000118.1"/>
</dbReference>
<comment type="caution">
    <text evidence="1">The sequence shown here is derived from an EMBL/GenBank/DDBJ whole genome shotgun (WGS) entry which is preliminary data.</text>
</comment>